<organism evidence="2 3">
    <name type="scientific">Heracleum sosnowskyi</name>
    <dbReference type="NCBI Taxonomy" id="360622"/>
    <lineage>
        <taxon>Eukaryota</taxon>
        <taxon>Viridiplantae</taxon>
        <taxon>Streptophyta</taxon>
        <taxon>Embryophyta</taxon>
        <taxon>Tracheophyta</taxon>
        <taxon>Spermatophyta</taxon>
        <taxon>Magnoliopsida</taxon>
        <taxon>eudicotyledons</taxon>
        <taxon>Gunneridae</taxon>
        <taxon>Pentapetalae</taxon>
        <taxon>asterids</taxon>
        <taxon>campanulids</taxon>
        <taxon>Apiales</taxon>
        <taxon>Apiaceae</taxon>
        <taxon>Apioideae</taxon>
        <taxon>apioid superclade</taxon>
        <taxon>Tordylieae</taxon>
        <taxon>Tordyliinae</taxon>
        <taxon>Heracleum</taxon>
    </lineage>
</organism>
<comment type="caution">
    <text evidence="2">The sequence shown here is derived from an EMBL/GenBank/DDBJ whole genome shotgun (WGS) entry which is preliminary data.</text>
</comment>
<accession>A0AAD8M6A4</accession>
<evidence type="ECO:0000256" key="1">
    <source>
        <dbReference type="SAM" id="MobiDB-lite"/>
    </source>
</evidence>
<name>A0AAD8M6A4_9APIA</name>
<reference evidence="2" key="1">
    <citation type="submission" date="2023-02" db="EMBL/GenBank/DDBJ databases">
        <title>Genome of toxic invasive species Heracleum sosnowskyi carries increased number of genes despite the absence of recent whole-genome duplications.</title>
        <authorList>
            <person name="Schelkunov M."/>
            <person name="Shtratnikova V."/>
            <person name="Makarenko M."/>
            <person name="Klepikova A."/>
            <person name="Omelchenko D."/>
            <person name="Novikova G."/>
            <person name="Obukhova E."/>
            <person name="Bogdanov V."/>
            <person name="Penin A."/>
            <person name="Logacheva M."/>
        </authorList>
    </citation>
    <scope>NUCLEOTIDE SEQUENCE</scope>
    <source>
        <strain evidence="2">Hsosn_3</strain>
        <tissue evidence="2">Leaf</tissue>
    </source>
</reference>
<dbReference type="EMBL" id="JAUIZM010000010">
    <property type="protein sequence ID" value="KAK1360828.1"/>
    <property type="molecule type" value="Genomic_DNA"/>
</dbReference>
<keyword evidence="3" id="KW-1185">Reference proteome</keyword>
<evidence type="ECO:0000313" key="3">
    <source>
        <dbReference type="Proteomes" id="UP001237642"/>
    </source>
</evidence>
<dbReference type="Gene3D" id="3.40.395.10">
    <property type="entry name" value="Adenoviral Proteinase, Chain A"/>
    <property type="match status" value="1"/>
</dbReference>
<proteinExistence type="predicted"/>
<reference evidence="2" key="2">
    <citation type="submission" date="2023-05" db="EMBL/GenBank/DDBJ databases">
        <authorList>
            <person name="Schelkunov M.I."/>
        </authorList>
    </citation>
    <scope>NUCLEOTIDE SEQUENCE</scope>
    <source>
        <strain evidence="2">Hsosn_3</strain>
        <tissue evidence="2">Leaf</tissue>
    </source>
</reference>
<evidence type="ECO:0000313" key="2">
    <source>
        <dbReference type="EMBL" id="KAK1360828.1"/>
    </source>
</evidence>
<protein>
    <submittedName>
        <fullName evidence="2">Uncharacterized protein</fullName>
    </submittedName>
</protein>
<dbReference type="AlphaFoldDB" id="A0AAD8M6A4"/>
<dbReference type="Proteomes" id="UP001237642">
    <property type="component" value="Unassembled WGS sequence"/>
</dbReference>
<gene>
    <name evidence="2" type="ORF">POM88_045302</name>
</gene>
<feature type="region of interest" description="Disordered" evidence="1">
    <location>
        <begin position="231"/>
        <end position="251"/>
    </location>
</feature>
<feature type="compositionally biased region" description="Basic and acidic residues" evidence="1">
    <location>
        <begin position="231"/>
        <end position="240"/>
    </location>
</feature>
<feature type="compositionally biased region" description="Basic and acidic residues" evidence="1">
    <location>
        <begin position="1"/>
        <end position="20"/>
    </location>
</feature>
<sequence length="251" mass="28722">MDKVEDFMKKFDEDPNHKNTDSVAEGEVFVGGVAEEDGNIVASKVAECAEKVEPEKVAREIYKDNVPDEPMDELQDAFAKSMDVEMKDVGVHWLLAILDFHGREIRVRNTLSCEGIKLIVKKALLPLCMLLPHYFLLTEFCSRTDIDFSAVCYTEKSKTNFFRLVMQKDFSSGTSIGMIMMSIDEYFVMEKDFPKTSFDIPSQRSRIAYLFYMYGVLKQIHGYESEAEYFDHDDGHDPGKKTRGGIAQTRK</sequence>
<feature type="region of interest" description="Disordered" evidence="1">
    <location>
        <begin position="1"/>
        <end position="23"/>
    </location>
</feature>